<name>A0A7W8HWH5_9CAUL</name>
<gene>
    <name evidence="2" type="ORF">HNQ67_000694</name>
</gene>
<keyword evidence="3" id="KW-1185">Reference proteome</keyword>
<sequence>MEKHDTPRRNPYRIRGKRTWALIRPRYLAGQSAPRLAEVFNVTEYAIRQRIRREGWSKASLAEAEEAGMPDPEEAAAAPAAEAAADGFEDAELDPRAAARTALEAAVRLMKIGQMTGAAEAARVADVMARAAARLDGDGPGDPGEPDQAAFEAVRRKVLGEDWRAVVDDLDPSTASRSPSPSLRDGEETV</sequence>
<evidence type="ECO:0000256" key="1">
    <source>
        <dbReference type="SAM" id="MobiDB-lite"/>
    </source>
</evidence>
<accession>A0A7W8HWH5</accession>
<organism evidence="2 3">
    <name type="scientific">Brevundimonas basaltis</name>
    <dbReference type="NCBI Taxonomy" id="472166"/>
    <lineage>
        <taxon>Bacteria</taxon>
        <taxon>Pseudomonadati</taxon>
        <taxon>Pseudomonadota</taxon>
        <taxon>Alphaproteobacteria</taxon>
        <taxon>Caulobacterales</taxon>
        <taxon>Caulobacteraceae</taxon>
        <taxon>Brevundimonas</taxon>
    </lineage>
</organism>
<dbReference type="Proteomes" id="UP000566663">
    <property type="component" value="Unassembled WGS sequence"/>
</dbReference>
<reference evidence="2 3" key="1">
    <citation type="submission" date="2020-08" db="EMBL/GenBank/DDBJ databases">
        <title>Genomic Encyclopedia of Type Strains, Phase IV (KMG-IV): sequencing the most valuable type-strain genomes for metagenomic binning, comparative biology and taxonomic classification.</title>
        <authorList>
            <person name="Goeker M."/>
        </authorList>
    </citation>
    <scope>NUCLEOTIDE SEQUENCE [LARGE SCALE GENOMIC DNA]</scope>
    <source>
        <strain evidence="2 3">DSM 25335</strain>
    </source>
</reference>
<comment type="caution">
    <text evidence="2">The sequence shown here is derived from an EMBL/GenBank/DDBJ whole genome shotgun (WGS) entry which is preliminary data.</text>
</comment>
<dbReference type="EMBL" id="JACHFZ010000001">
    <property type="protein sequence ID" value="MBB5291198.1"/>
    <property type="molecule type" value="Genomic_DNA"/>
</dbReference>
<feature type="region of interest" description="Disordered" evidence="1">
    <location>
        <begin position="164"/>
        <end position="190"/>
    </location>
</feature>
<evidence type="ECO:0000313" key="3">
    <source>
        <dbReference type="Proteomes" id="UP000566663"/>
    </source>
</evidence>
<protein>
    <submittedName>
        <fullName evidence="2">Uncharacterized protein</fullName>
    </submittedName>
</protein>
<dbReference type="RefSeq" id="WP_183252338.1">
    <property type="nucleotide sequence ID" value="NZ_BAAAFF010000004.1"/>
</dbReference>
<proteinExistence type="predicted"/>
<evidence type="ECO:0000313" key="2">
    <source>
        <dbReference type="EMBL" id="MBB5291198.1"/>
    </source>
</evidence>
<dbReference type="AlphaFoldDB" id="A0A7W8HWH5"/>